<sequence>MNTVGGTMGESTGDSSGIAPPSVLEMDHAFDALAHPRRRYLLYTLRTDGTRTLWGLAKRIAAWEEDIPEETVDAGRTERVYVSLYHNHVPKLVDDGIVAFSDADETIEPASNAESVLAILDTIGGYEDTRQEDHAREEHGEGFS</sequence>
<keyword evidence="4" id="KW-1185">Reference proteome</keyword>
<dbReference type="Pfam" id="PF24035">
    <property type="entry name" value="DUF7344"/>
    <property type="match status" value="1"/>
</dbReference>
<dbReference type="EMBL" id="JBHTAH010000002">
    <property type="protein sequence ID" value="MFC7068567.1"/>
    <property type="molecule type" value="Genomic_DNA"/>
</dbReference>
<name>A0ABD5W5K1_9EURY</name>
<reference evidence="3 4" key="1">
    <citation type="journal article" date="2019" name="Int. J. Syst. Evol. Microbiol.">
        <title>The Global Catalogue of Microorganisms (GCM) 10K type strain sequencing project: providing services to taxonomists for standard genome sequencing and annotation.</title>
        <authorList>
            <consortium name="The Broad Institute Genomics Platform"/>
            <consortium name="The Broad Institute Genome Sequencing Center for Infectious Disease"/>
            <person name="Wu L."/>
            <person name="Ma J."/>
        </authorList>
    </citation>
    <scope>NUCLEOTIDE SEQUENCE [LARGE SCALE GENOMIC DNA]</scope>
    <source>
        <strain evidence="3 4">DT31</strain>
    </source>
</reference>
<accession>A0ABD5W5K1</accession>
<evidence type="ECO:0000259" key="2">
    <source>
        <dbReference type="Pfam" id="PF24035"/>
    </source>
</evidence>
<gene>
    <name evidence="3" type="ORF">ACFQL9_02855</name>
</gene>
<feature type="domain" description="DUF7344" evidence="2">
    <location>
        <begin position="30"/>
        <end position="108"/>
    </location>
</feature>
<organism evidence="3 4">
    <name type="scientific">Halobaculum lipolyticum</name>
    <dbReference type="NCBI Taxonomy" id="3032001"/>
    <lineage>
        <taxon>Archaea</taxon>
        <taxon>Methanobacteriati</taxon>
        <taxon>Methanobacteriota</taxon>
        <taxon>Stenosarchaea group</taxon>
        <taxon>Halobacteria</taxon>
        <taxon>Halobacteriales</taxon>
        <taxon>Haloferacaceae</taxon>
        <taxon>Halobaculum</taxon>
    </lineage>
</organism>
<evidence type="ECO:0000256" key="1">
    <source>
        <dbReference type="SAM" id="MobiDB-lite"/>
    </source>
</evidence>
<protein>
    <recommendedName>
        <fullName evidence="2">DUF7344 domain-containing protein</fullName>
    </recommendedName>
</protein>
<evidence type="ECO:0000313" key="3">
    <source>
        <dbReference type="EMBL" id="MFC7068567.1"/>
    </source>
</evidence>
<proteinExistence type="predicted"/>
<dbReference type="InterPro" id="IPR055768">
    <property type="entry name" value="DUF7344"/>
</dbReference>
<dbReference type="GeneID" id="81126916"/>
<dbReference type="AlphaFoldDB" id="A0ABD5W5K1"/>
<comment type="caution">
    <text evidence="3">The sequence shown here is derived from an EMBL/GenBank/DDBJ whole genome shotgun (WGS) entry which is preliminary data.</text>
</comment>
<dbReference type="RefSeq" id="WP_284033623.1">
    <property type="nucleotide sequence ID" value="NZ_CP126155.1"/>
</dbReference>
<feature type="region of interest" description="Disordered" evidence="1">
    <location>
        <begin position="1"/>
        <end position="20"/>
    </location>
</feature>
<evidence type="ECO:0000313" key="4">
    <source>
        <dbReference type="Proteomes" id="UP001596461"/>
    </source>
</evidence>
<dbReference type="Proteomes" id="UP001596461">
    <property type="component" value="Unassembled WGS sequence"/>
</dbReference>
<feature type="compositionally biased region" description="Polar residues" evidence="1">
    <location>
        <begin position="1"/>
        <end position="15"/>
    </location>
</feature>